<feature type="compositionally biased region" description="Polar residues" evidence="1">
    <location>
        <begin position="999"/>
        <end position="1021"/>
    </location>
</feature>
<dbReference type="Gene3D" id="2.30.29.30">
    <property type="entry name" value="Pleckstrin-homology domain (PH domain)/Phosphotyrosine-binding domain (PTB)"/>
    <property type="match status" value="1"/>
</dbReference>
<evidence type="ECO:0000256" key="1">
    <source>
        <dbReference type="SAM" id="MobiDB-lite"/>
    </source>
</evidence>
<feature type="compositionally biased region" description="Acidic residues" evidence="1">
    <location>
        <begin position="434"/>
        <end position="451"/>
    </location>
</feature>
<protein>
    <recommendedName>
        <fullName evidence="2">RanBD1 domain-containing protein</fullName>
    </recommendedName>
</protein>
<feature type="domain" description="RanBD1" evidence="2">
    <location>
        <begin position="1127"/>
        <end position="1236"/>
    </location>
</feature>
<dbReference type="InterPro" id="IPR053074">
    <property type="entry name" value="NPC_Nucleoporin"/>
</dbReference>
<keyword evidence="4" id="KW-1185">Reference proteome</keyword>
<feature type="compositionally biased region" description="Polar residues" evidence="1">
    <location>
        <begin position="320"/>
        <end position="397"/>
    </location>
</feature>
<dbReference type="SUPFAM" id="SSF50729">
    <property type="entry name" value="PH domain-like"/>
    <property type="match status" value="1"/>
</dbReference>
<feature type="compositionally biased region" description="Polar residues" evidence="1">
    <location>
        <begin position="790"/>
        <end position="804"/>
    </location>
</feature>
<feature type="compositionally biased region" description="Polar residues" evidence="1">
    <location>
        <begin position="1072"/>
        <end position="1117"/>
    </location>
</feature>
<feature type="region of interest" description="Disordered" evidence="1">
    <location>
        <begin position="789"/>
        <end position="856"/>
    </location>
</feature>
<dbReference type="STRING" id="363999.A0A439DJ08"/>
<feature type="compositionally biased region" description="Polar residues" evidence="1">
    <location>
        <begin position="457"/>
        <end position="485"/>
    </location>
</feature>
<feature type="compositionally biased region" description="Polar residues" evidence="1">
    <location>
        <begin position="897"/>
        <end position="932"/>
    </location>
</feature>
<feature type="region of interest" description="Disordered" evidence="1">
    <location>
        <begin position="881"/>
        <end position="1162"/>
    </location>
</feature>
<gene>
    <name evidence="3" type="ORF">EKO27_g738</name>
</gene>
<reference evidence="3 4" key="1">
    <citation type="submission" date="2018-12" db="EMBL/GenBank/DDBJ databases">
        <title>Draft genome sequence of Xylaria grammica IHI A82.</title>
        <authorList>
            <person name="Buettner E."/>
            <person name="Kellner H."/>
        </authorList>
    </citation>
    <scope>NUCLEOTIDE SEQUENCE [LARGE SCALE GENOMIC DNA]</scope>
    <source>
        <strain evidence="3 4">IHI A82</strain>
    </source>
</reference>
<name>A0A439DJ08_9PEZI</name>
<feature type="compositionally biased region" description="Polar residues" evidence="1">
    <location>
        <begin position="567"/>
        <end position="585"/>
    </location>
</feature>
<feature type="region of interest" description="Disordered" evidence="1">
    <location>
        <begin position="1"/>
        <end position="76"/>
    </location>
</feature>
<sequence>MSFNSTPYKSRPAPGQLGSTPFRSSSASKFRSSLVPSSRPSPVRAASPLARPTKTSAGARDLFRTSTPRTQRTTEFAPDLPAEVTRPPASVRKFAPRKSVSTGMSNTTSTEPFKMRIPSPDPDLTGQVVAQAVPDDPNRTGSIYADQFLARKCPSHFDELQRRQFFCILDLRRLKYAADEIFAQKDWKLNILNFAKEYEKSRGLIMLRYGLYEFKNVKPSSEVLKKWRAAHGLPPEPEDDQASSPNRQKAGTTASTKRKAEEELTPRDNTLMVSNTNQNKRRNLAHEVDDPTLTVPAPFKSKRKADETEEVDENKPNKQLKPTPSAATSLLANIISKPSNGGTSPLKPSSQTSLFGISKPNNAQDSNFATKANPFQPTGSSLFPSPAKTNNVGTPSGSVFAGSNVVVATPTASAGNIFGYLSESSPSSSGNEKDDADDHETDSEPEPDSEEQGPSAAVSTGTSTPPVQNGASLFGTSKANNTSSIFGEPLKPAGQTAKGGLFGRVQLGANGQPVRANAGPDEKQEGSPKQPWAADKQETKTPAKRPGDYTFNPATTPISFGQAASDAPNSSSATNLQPDAESNSAAKKPASSFGLNNGQVGFAPKSTAPSLFAPLGPAKLQPSEAPVSIFASQKPASASTSIFGATSAPPAAKSPFGGDEQTTEASVAAEKQAVSVFDKPVTSASVTAEAKPLDTGVAKVASSIPTAKDQAPSIFDKSFIATSAAQVKALSGDSKSSSDLFSRSSNPLFGAANDKKPTSDVPAAKGQTPSIFEKSFIATSAAQVKALSEGSKTSSDLFSRSSNPLFDAGKVNGTTLDSTKSIFGQPEKQASSNPTSKIEILQTSNDDNKENKGSVSGLKAAALPTAAPSIFGTHGASNSALSSTLFGEKKPEEPTKPVSSIFGSTSNTNNPIFNFGSQSTSGPSVNPTSTIFGASATPMPSVSFGALNSQPNGGGPDKVGFQFGSSPNTGSASFTFGQSSSSGSGFTFTTGADKKINNPFASDKQTINNPFTASQPGSQSTAPPPGGNSFTATPSSSFAFSFGQQPSSTPTVTPSSQASGIFRGSAKPNGASAFSFTQALPGQNGQNTLDSKFPKSSTLMNPSGLLQANGDGSTRANSPFPAPSSIGTTPVNGTPEPHAPQEDGEEVAQQQISLTEGGPGEEDETILHEVRAKAIKYIPVQPGDDDEGKSPWSTRGVGPLRVLKNRSTGAVRVLLRAEPRGHIALNKTILPDMEYKSRSKTVNFVTANDDGSGLETWMLQVKKPEFASTLAEVLEANKIANKK</sequence>
<feature type="region of interest" description="Disordered" evidence="1">
    <location>
        <begin position="731"/>
        <end position="767"/>
    </location>
</feature>
<feature type="compositionally biased region" description="Polar residues" evidence="1">
    <location>
        <begin position="242"/>
        <end position="255"/>
    </location>
</feature>
<feature type="compositionally biased region" description="Polar residues" evidence="1">
    <location>
        <begin position="812"/>
        <end position="845"/>
    </location>
</feature>
<feature type="compositionally biased region" description="Basic and acidic residues" evidence="1">
    <location>
        <begin position="535"/>
        <end position="547"/>
    </location>
</feature>
<dbReference type="PANTHER" id="PTHR38697:SF1">
    <property type="entry name" value="NUCLEAR PORE COMPLEX PROTEIN SIMILAR TO S. CEREVISIAE NUP2 (EUROFUNG)"/>
    <property type="match status" value="1"/>
</dbReference>
<dbReference type="Proteomes" id="UP000286045">
    <property type="component" value="Unassembled WGS sequence"/>
</dbReference>
<dbReference type="CDD" id="cd13170">
    <property type="entry name" value="RanBD_NUP50"/>
    <property type="match status" value="1"/>
</dbReference>
<organism evidence="3 4">
    <name type="scientific">Xylaria grammica</name>
    <dbReference type="NCBI Taxonomy" id="363999"/>
    <lineage>
        <taxon>Eukaryota</taxon>
        <taxon>Fungi</taxon>
        <taxon>Dikarya</taxon>
        <taxon>Ascomycota</taxon>
        <taxon>Pezizomycotina</taxon>
        <taxon>Sordariomycetes</taxon>
        <taxon>Xylariomycetidae</taxon>
        <taxon>Xylariales</taxon>
        <taxon>Xylariaceae</taxon>
        <taxon>Xylaria</taxon>
    </lineage>
</organism>
<feature type="region of interest" description="Disordered" evidence="1">
    <location>
        <begin position="640"/>
        <end position="663"/>
    </location>
</feature>
<dbReference type="PROSITE" id="PS50196">
    <property type="entry name" value="RANBD1"/>
    <property type="match status" value="1"/>
</dbReference>
<dbReference type="EMBL" id="RYZI01000009">
    <property type="protein sequence ID" value="RWA14353.1"/>
    <property type="molecule type" value="Genomic_DNA"/>
</dbReference>
<evidence type="ECO:0000313" key="3">
    <source>
        <dbReference type="EMBL" id="RWA14353.1"/>
    </source>
</evidence>
<dbReference type="Pfam" id="PF00638">
    <property type="entry name" value="Ran_BP1"/>
    <property type="match status" value="1"/>
</dbReference>
<dbReference type="SMART" id="SM00160">
    <property type="entry name" value="RanBD"/>
    <property type="match status" value="1"/>
</dbReference>
<evidence type="ECO:0000313" key="4">
    <source>
        <dbReference type="Proteomes" id="UP000286045"/>
    </source>
</evidence>
<feature type="compositionally biased region" description="Polar residues" evidence="1">
    <location>
        <begin position="64"/>
        <end position="74"/>
    </location>
</feature>
<dbReference type="InterPro" id="IPR011993">
    <property type="entry name" value="PH-like_dom_sf"/>
</dbReference>
<dbReference type="InterPro" id="IPR000156">
    <property type="entry name" value="Ran_bind_dom"/>
</dbReference>
<feature type="compositionally biased region" description="Polar residues" evidence="1">
    <location>
        <begin position="99"/>
        <end position="111"/>
    </location>
</feature>
<accession>A0A439DJ08</accession>
<feature type="compositionally biased region" description="Polar residues" evidence="1">
    <location>
        <begin position="267"/>
        <end position="278"/>
    </location>
</feature>
<dbReference type="PANTHER" id="PTHR38697">
    <property type="entry name" value="NUCLEAR PORE COMPLEX PROTEIN SIMILAR TO S. CEREVISIAE NUP2 (EUROFUNG)"/>
    <property type="match status" value="1"/>
</dbReference>
<feature type="compositionally biased region" description="Low complexity" evidence="1">
    <location>
        <begin position="969"/>
        <end position="991"/>
    </location>
</feature>
<feature type="region of interest" description="Disordered" evidence="1">
    <location>
        <begin position="95"/>
        <end position="114"/>
    </location>
</feature>
<feature type="region of interest" description="Disordered" evidence="1">
    <location>
        <begin position="231"/>
        <end position="397"/>
    </location>
</feature>
<comment type="caution">
    <text evidence="3">The sequence shown here is derived from an EMBL/GenBank/DDBJ whole genome shotgun (WGS) entry which is preliminary data.</text>
</comment>
<feature type="region of interest" description="Disordered" evidence="1">
    <location>
        <begin position="416"/>
        <end position="611"/>
    </location>
</feature>
<feature type="compositionally biased region" description="Low complexity" evidence="1">
    <location>
        <begin position="1029"/>
        <end position="1059"/>
    </location>
</feature>
<feature type="compositionally biased region" description="Low complexity" evidence="1">
    <location>
        <begin position="731"/>
        <end position="745"/>
    </location>
</feature>
<evidence type="ECO:0000259" key="2">
    <source>
        <dbReference type="PROSITE" id="PS50196"/>
    </source>
</evidence>
<feature type="compositionally biased region" description="Low complexity" evidence="1">
    <location>
        <begin position="22"/>
        <end position="52"/>
    </location>
</feature>
<proteinExistence type="predicted"/>